<proteinExistence type="predicted"/>
<reference evidence="2 3" key="1">
    <citation type="submission" date="2018-12" db="EMBL/GenBank/DDBJ databases">
        <authorList>
            <person name="Criscuolo A."/>
        </authorList>
    </citation>
    <scope>NUCLEOTIDE SEQUENCE [LARGE SCALE GENOMIC DNA]</scope>
    <source>
        <strain evidence="2">ACIP1116281</strain>
    </source>
</reference>
<accession>A0A447I874</accession>
<organism evidence="2 3">
    <name type="scientific">Devosia equisanguinis</name>
    <dbReference type="NCBI Taxonomy" id="2490941"/>
    <lineage>
        <taxon>Bacteria</taxon>
        <taxon>Pseudomonadati</taxon>
        <taxon>Pseudomonadota</taxon>
        <taxon>Alphaproteobacteria</taxon>
        <taxon>Hyphomicrobiales</taxon>
        <taxon>Devosiaceae</taxon>
        <taxon>Devosia</taxon>
    </lineage>
</organism>
<sequence length="103" mass="10965">MRFTKTLALAAVIATGATAAYASPFDANVSFDALNNASSATVLKVNPTQAKSLAIDVDTASLQQLIKNNRYLQRNIEQQGYSIDQIIGIDGDLEGSNVTLYAL</sequence>
<name>A0A447I874_9HYPH</name>
<dbReference type="Proteomes" id="UP000268844">
    <property type="component" value="Unassembled WGS sequence"/>
</dbReference>
<dbReference type="EMBL" id="UZWD01000012">
    <property type="protein sequence ID" value="VDS03677.1"/>
    <property type="molecule type" value="Genomic_DNA"/>
</dbReference>
<evidence type="ECO:0000313" key="2">
    <source>
        <dbReference type="EMBL" id="VDS03677.1"/>
    </source>
</evidence>
<evidence type="ECO:0000313" key="3">
    <source>
        <dbReference type="Proteomes" id="UP000268844"/>
    </source>
</evidence>
<gene>
    <name evidence="2" type="ORF">DEVEQU_00805</name>
</gene>
<feature type="signal peptide" evidence="1">
    <location>
        <begin position="1"/>
        <end position="22"/>
    </location>
</feature>
<keyword evidence="3" id="KW-1185">Reference proteome</keyword>
<dbReference type="RefSeq" id="WP_126149281.1">
    <property type="nucleotide sequence ID" value="NZ_JBHTMH010000001.1"/>
</dbReference>
<dbReference type="AlphaFoldDB" id="A0A447I874"/>
<dbReference type="OrthoDB" id="7951044at2"/>
<keyword evidence="1" id="KW-0732">Signal</keyword>
<evidence type="ECO:0000256" key="1">
    <source>
        <dbReference type="SAM" id="SignalP"/>
    </source>
</evidence>
<protein>
    <submittedName>
        <fullName evidence="2">Uncharacterized protein</fullName>
    </submittedName>
</protein>
<feature type="chain" id="PRO_5019157606" evidence="1">
    <location>
        <begin position="23"/>
        <end position="103"/>
    </location>
</feature>